<comment type="caution">
    <text evidence="3">The sequence shown here is derived from an EMBL/GenBank/DDBJ whole genome shotgun (WGS) entry which is preliminary data.</text>
</comment>
<keyword evidence="1" id="KW-0175">Coiled coil</keyword>
<dbReference type="PANTHER" id="PTHR34554:SF1">
    <property type="entry name" value="ALANINE-TRNA LIGASE"/>
    <property type="match status" value="1"/>
</dbReference>
<feature type="region of interest" description="Disordered" evidence="2">
    <location>
        <begin position="1"/>
        <end position="34"/>
    </location>
</feature>
<evidence type="ECO:0000313" key="4">
    <source>
        <dbReference type="Proteomes" id="UP000593577"/>
    </source>
</evidence>
<sequence length="287" mass="31781">MATVSDSPEDSPNPNPPPSPPSDFPSKSESNAPEQVTPWIDSAVEQALLYQKIIEQNVNDAIKASRSRLSEIRSTSSAHFNLTIESLKDVKSQLDVYEDLAFGKVKEGINIAASNPLITGGAAVGLGFLVLKSMVPRLYMQQWASIKTLLQCPGPRHLLYYKTLRLFQSEESLISKADIRVKELRQSIDRLKAESEKLERSASVAEDELIRGRTKLRQAGKQIRSVIQSAYKIERQAAGLKDTLGELPSREASRFRSQVSNLASQAKRERNVLTKEVSKISNHGIAV</sequence>
<keyword evidence="4" id="KW-1185">Reference proteome</keyword>
<reference evidence="3 4" key="1">
    <citation type="journal article" date="2019" name="Genome Biol. Evol.">
        <title>Insights into the evolution of the New World diploid cottons (Gossypium, subgenus Houzingenia) based on genome sequencing.</title>
        <authorList>
            <person name="Grover C.E."/>
            <person name="Arick M.A. 2nd"/>
            <person name="Thrash A."/>
            <person name="Conover J.L."/>
            <person name="Sanders W.S."/>
            <person name="Peterson D.G."/>
            <person name="Frelichowski J.E."/>
            <person name="Scheffler J.A."/>
            <person name="Scheffler B.E."/>
            <person name="Wendel J.F."/>
        </authorList>
    </citation>
    <scope>NUCLEOTIDE SEQUENCE [LARGE SCALE GENOMIC DNA]</scope>
    <source>
        <strain evidence="3">185</strain>
        <tissue evidence="3">Leaf</tissue>
    </source>
</reference>
<protein>
    <submittedName>
        <fullName evidence="3">Uncharacterized protein</fullName>
    </submittedName>
</protein>
<dbReference type="Proteomes" id="UP000593577">
    <property type="component" value="Unassembled WGS sequence"/>
</dbReference>
<gene>
    <name evidence="3" type="ORF">Goari_016529</name>
</gene>
<dbReference type="EMBL" id="JABFAA010000001">
    <property type="protein sequence ID" value="MBA0674961.1"/>
    <property type="molecule type" value="Genomic_DNA"/>
</dbReference>
<evidence type="ECO:0000256" key="1">
    <source>
        <dbReference type="SAM" id="Coils"/>
    </source>
</evidence>
<organism evidence="3 4">
    <name type="scientific">Gossypium aridum</name>
    <name type="common">American cotton</name>
    <name type="synonym">Erioxylum aridum</name>
    <dbReference type="NCBI Taxonomy" id="34290"/>
    <lineage>
        <taxon>Eukaryota</taxon>
        <taxon>Viridiplantae</taxon>
        <taxon>Streptophyta</taxon>
        <taxon>Embryophyta</taxon>
        <taxon>Tracheophyta</taxon>
        <taxon>Spermatophyta</taxon>
        <taxon>Magnoliopsida</taxon>
        <taxon>eudicotyledons</taxon>
        <taxon>Gunneridae</taxon>
        <taxon>Pentapetalae</taxon>
        <taxon>rosids</taxon>
        <taxon>malvids</taxon>
        <taxon>Malvales</taxon>
        <taxon>Malvaceae</taxon>
        <taxon>Malvoideae</taxon>
        <taxon>Gossypium</taxon>
    </lineage>
</organism>
<dbReference type="PANTHER" id="PTHR34554">
    <property type="entry name" value="RGS1-HXK1-INTERACTING PROTEIN 1"/>
    <property type="match status" value="1"/>
</dbReference>
<evidence type="ECO:0000313" key="3">
    <source>
        <dbReference type="EMBL" id="MBA0674961.1"/>
    </source>
</evidence>
<proteinExistence type="predicted"/>
<feature type="coiled-coil region" evidence="1">
    <location>
        <begin position="174"/>
        <end position="208"/>
    </location>
</feature>
<dbReference type="AlphaFoldDB" id="A0A7J8WIU1"/>
<dbReference type="InterPro" id="IPR053284">
    <property type="entry name" value="RGS1-HXK1_interactor"/>
</dbReference>
<feature type="compositionally biased region" description="Pro residues" evidence="2">
    <location>
        <begin position="11"/>
        <end position="23"/>
    </location>
</feature>
<accession>A0A7J8WIU1</accession>
<evidence type="ECO:0000256" key="2">
    <source>
        <dbReference type="SAM" id="MobiDB-lite"/>
    </source>
</evidence>
<name>A0A7J8WIU1_GOSAI</name>